<organism evidence="3 7">
    <name type="scientific">Bacteroides xylanisolvens</name>
    <dbReference type="NCBI Taxonomy" id="371601"/>
    <lineage>
        <taxon>Bacteria</taxon>
        <taxon>Pseudomonadati</taxon>
        <taxon>Bacteroidota</taxon>
        <taxon>Bacteroidia</taxon>
        <taxon>Bacteroidales</taxon>
        <taxon>Bacteroidaceae</taxon>
        <taxon>Bacteroides</taxon>
    </lineage>
</organism>
<dbReference type="EMBL" id="WDED01000003">
    <property type="protein sequence ID" value="KAB6149585.1"/>
    <property type="molecule type" value="Genomic_DNA"/>
</dbReference>
<gene>
    <name evidence="6" type="ORF">DW042_20800</name>
    <name evidence="5" type="ORF">DW075_09095</name>
    <name evidence="4" type="ORF">DWW25_01150</name>
    <name evidence="3" type="ORF">DXD03_15205</name>
    <name evidence="1" type="ORF">F6S82_15020</name>
    <name evidence="2" type="ORF">GA398_02535</name>
</gene>
<evidence type="ECO:0000313" key="12">
    <source>
        <dbReference type="Proteomes" id="UP000434604"/>
    </source>
</evidence>
<dbReference type="EMBL" id="QRNE01000040">
    <property type="protein sequence ID" value="RHK27850.1"/>
    <property type="molecule type" value="Genomic_DNA"/>
</dbReference>
<evidence type="ECO:0000313" key="6">
    <source>
        <dbReference type="EMBL" id="RHK91295.1"/>
    </source>
</evidence>
<comment type="caution">
    <text evidence="3">The sequence shown here is derived from an EMBL/GenBank/DDBJ whole genome shotgun (WGS) entry which is preliminary data.</text>
</comment>
<evidence type="ECO:0000313" key="11">
    <source>
        <dbReference type="Proteomes" id="UP000327007"/>
    </source>
</evidence>
<dbReference type="Proteomes" id="UP000327007">
    <property type="component" value="Unassembled WGS sequence"/>
</dbReference>
<evidence type="ECO:0000313" key="4">
    <source>
        <dbReference type="EMBL" id="RGV19037.1"/>
    </source>
</evidence>
<dbReference type="Proteomes" id="UP000261210">
    <property type="component" value="Unassembled WGS sequence"/>
</dbReference>
<reference evidence="1" key="5">
    <citation type="submission" date="2019-09" db="EMBL/GenBank/DDBJ databases">
        <authorList>
            <person name="Ross B.D."/>
            <person name="Verster A.J."/>
            <person name="Radey M.C."/>
            <person name="Schmidtke D.T."/>
            <person name="Pope C.E."/>
            <person name="Hoffman L.R."/>
            <person name="Hajjar A.M."/>
            <person name="Peterson S.B."/>
            <person name="Borenstein E."/>
            <person name="Mougous J.D."/>
        </authorList>
    </citation>
    <scope>NUCLEOTIDE SEQUENCE</scope>
    <source>
        <strain evidence="1">H204</strain>
    </source>
</reference>
<evidence type="ECO:0000313" key="10">
    <source>
        <dbReference type="Proteomes" id="UP000285503"/>
    </source>
</evidence>
<evidence type="ECO:0000313" key="1">
    <source>
        <dbReference type="EMBL" id="KAA9044753.1"/>
    </source>
</evidence>
<accession>A0A3E4NBD8</accession>
<reference evidence="7 8" key="2">
    <citation type="submission" date="2018-08" db="EMBL/GenBank/DDBJ databases">
        <title>A genome reference for cultivated species of the human gut microbiota.</title>
        <authorList>
            <person name="Zou Y."/>
            <person name="Xue W."/>
            <person name="Luo G."/>
        </authorList>
    </citation>
    <scope>NUCLEOTIDE SEQUENCE [LARGE SCALE GENOMIC DNA]</scope>
    <source>
        <strain evidence="4 8">AF14-7</strain>
        <strain evidence="6 9">AF39-6AC</strain>
        <strain evidence="5 10">AF46-11NS</strain>
        <strain evidence="3 7">TF10-34</strain>
    </source>
</reference>
<evidence type="ECO:0000313" key="7">
    <source>
        <dbReference type="Proteomes" id="UP000261210"/>
    </source>
</evidence>
<reference evidence="11" key="1">
    <citation type="journal article" date="2018" name="J. Anim. Genet.">
        <title>Acquired interbacterial defense systems protect against interspecies antagonism in the human gut microbiome.</title>
        <authorList>
            <person name="Ross B.D."/>
            <person name="Verster A.J."/>
            <person name="Radey M.C."/>
            <person name="Schmidtke D.T."/>
            <person name="Pope C.E."/>
            <person name="Hoffman L.R."/>
            <person name="Hajjar A."/>
            <person name="Peterson S.B."/>
            <person name="Borenstein E."/>
            <person name="Mougous J."/>
        </authorList>
    </citation>
    <scope>NUCLEOTIDE SEQUENCE [LARGE SCALE GENOMIC DNA]</scope>
    <source>
        <strain evidence="11">H204</strain>
    </source>
</reference>
<evidence type="ECO:0000313" key="5">
    <source>
        <dbReference type="EMBL" id="RHK27850.1"/>
    </source>
</evidence>
<dbReference type="Proteomes" id="UP000283369">
    <property type="component" value="Unassembled WGS sequence"/>
</dbReference>
<evidence type="ECO:0000313" key="8">
    <source>
        <dbReference type="Proteomes" id="UP000283369"/>
    </source>
</evidence>
<name>A0A3E4NBD8_9BACE</name>
<dbReference type="RefSeq" id="WP_032811806.1">
    <property type="nucleotide sequence ID" value="NZ_AP031409.1"/>
</dbReference>
<protein>
    <submittedName>
        <fullName evidence="3">Uncharacterized protein</fullName>
    </submittedName>
</protein>
<dbReference type="EMBL" id="QRYV01000002">
    <property type="protein sequence ID" value="RGV19037.1"/>
    <property type="molecule type" value="Genomic_DNA"/>
</dbReference>
<evidence type="ECO:0000313" key="3">
    <source>
        <dbReference type="EMBL" id="RGK60402.1"/>
    </source>
</evidence>
<dbReference type="EMBL" id="QROC01000036">
    <property type="protein sequence ID" value="RHK91295.1"/>
    <property type="molecule type" value="Genomic_DNA"/>
</dbReference>
<dbReference type="Proteomes" id="UP000285503">
    <property type="component" value="Unassembled WGS sequence"/>
</dbReference>
<dbReference type="GeneID" id="69478781"/>
<dbReference type="EMBL" id="VYQC01000009">
    <property type="protein sequence ID" value="KAA9044753.1"/>
    <property type="molecule type" value="Genomic_DNA"/>
</dbReference>
<evidence type="ECO:0000313" key="9">
    <source>
        <dbReference type="Proteomes" id="UP000284417"/>
    </source>
</evidence>
<dbReference type="Proteomes" id="UP000434604">
    <property type="component" value="Unassembled WGS sequence"/>
</dbReference>
<dbReference type="AlphaFoldDB" id="A0A3E4NBD8"/>
<reference evidence="1" key="3">
    <citation type="journal article" date="2019" name="bioRxiv">
        <title>Acquired interbacterial defense systems protect against interspecies antagonism in the human gut microbiome.</title>
        <authorList>
            <person name="Ross B.D."/>
            <person name="Verster A.J."/>
            <person name="Radey M.C."/>
            <person name="Schmidtke D.T."/>
            <person name="Pope C.E."/>
            <person name="Hoffman L.R."/>
            <person name="Hajjar A.M."/>
            <person name="Peterson S.B."/>
            <person name="Borenstein E."/>
            <person name="Mougous J.D."/>
        </authorList>
    </citation>
    <scope>NUCLEOTIDE SEQUENCE</scope>
    <source>
        <strain evidence="1">H204</strain>
    </source>
</reference>
<evidence type="ECO:0000313" key="2">
    <source>
        <dbReference type="EMBL" id="KAB6149585.1"/>
    </source>
</evidence>
<proteinExistence type="predicted"/>
<reference evidence="2 12" key="4">
    <citation type="journal article" date="2019" name="Nat. Med.">
        <title>A library of human gut bacterial isolates paired with longitudinal multiomics data enables mechanistic microbiome research.</title>
        <authorList>
            <person name="Poyet M."/>
            <person name="Groussin M."/>
            <person name="Gibbons S.M."/>
            <person name="Avila-Pacheco J."/>
            <person name="Jiang X."/>
            <person name="Kearney S.M."/>
            <person name="Perrotta A.R."/>
            <person name="Berdy B."/>
            <person name="Zhao S."/>
            <person name="Lieberman T.D."/>
            <person name="Swanson P.K."/>
            <person name="Smith M."/>
            <person name="Roesemann S."/>
            <person name="Alexander J.E."/>
            <person name="Rich S.A."/>
            <person name="Livny J."/>
            <person name="Vlamakis H."/>
            <person name="Clish C."/>
            <person name="Bullock K."/>
            <person name="Deik A."/>
            <person name="Scott J."/>
            <person name="Pierce K.A."/>
            <person name="Xavier R.J."/>
            <person name="Alm E.J."/>
        </authorList>
    </citation>
    <scope>NUCLEOTIDE SEQUENCE [LARGE SCALE GENOMIC DNA]</scope>
    <source>
        <strain evidence="2 12">BIOML-A58</strain>
    </source>
</reference>
<sequence>MKLLVSNKVETNYEIALLILLNGGIWRLQFDLIHDEEQVKGRLFTYKLLVYRPYRRKVKELEELDVL</sequence>
<dbReference type="Proteomes" id="UP000284417">
    <property type="component" value="Unassembled WGS sequence"/>
</dbReference>
<dbReference type="EMBL" id="QSQU01000022">
    <property type="protein sequence ID" value="RGK60402.1"/>
    <property type="molecule type" value="Genomic_DNA"/>
</dbReference>